<comment type="caution">
    <text evidence="2">The sequence shown here is derived from an EMBL/GenBank/DDBJ whole genome shotgun (WGS) entry which is preliminary data.</text>
</comment>
<name>A0A5B7JM04_PORTR</name>
<evidence type="ECO:0000256" key="1">
    <source>
        <dbReference type="SAM" id="MobiDB-lite"/>
    </source>
</evidence>
<organism evidence="2 3">
    <name type="scientific">Portunus trituberculatus</name>
    <name type="common">Swimming crab</name>
    <name type="synonym">Neptunus trituberculatus</name>
    <dbReference type="NCBI Taxonomy" id="210409"/>
    <lineage>
        <taxon>Eukaryota</taxon>
        <taxon>Metazoa</taxon>
        <taxon>Ecdysozoa</taxon>
        <taxon>Arthropoda</taxon>
        <taxon>Crustacea</taxon>
        <taxon>Multicrustacea</taxon>
        <taxon>Malacostraca</taxon>
        <taxon>Eumalacostraca</taxon>
        <taxon>Eucarida</taxon>
        <taxon>Decapoda</taxon>
        <taxon>Pleocyemata</taxon>
        <taxon>Brachyura</taxon>
        <taxon>Eubrachyura</taxon>
        <taxon>Portunoidea</taxon>
        <taxon>Portunidae</taxon>
        <taxon>Portuninae</taxon>
        <taxon>Portunus</taxon>
    </lineage>
</organism>
<keyword evidence="3" id="KW-1185">Reference proteome</keyword>
<dbReference type="Proteomes" id="UP000324222">
    <property type="component" value="Unassembled WGS sequence"/>
</dbReference>
<reference evidence="2 3" key="1">
    <citation type="submission" date="2019-05" db="EMBL/GenBank/DDBJ databases">
        <title>Another draft genome of Portunus trituberculatus and its Hox gene families provides insights of decapod evolution.</title>
        <authorList>
            <person name="Jeong J.-H."/>
            <person name="Song I."/>
            <person name="Kim S."/>
            <person name="Choi T."/>
            <person name="Kim D."/>
            <person name="Ryu S."/>
            <person name="Kim W."/>
        </authorList>
    </citation>
    <scope>NUCLEOTIDE SEQUENCE [LARGE SCALE GENOMIC DNA]</scope>
    <source>
        <tissue evidence="2">Muscle</tissue>
    </source>
</reference>
<evidence type="ECO:0000313" key="3">
    <source>
        <dbReference type="Proteomes" id="UP000324222"/>
    </source>
</evidence>
<protein>
    <submittedName>
        <fullName evidence="2">Uncharacterized protein</fullName>
    </submittedName>
</protein>
<dbReference type="EMBL" id="VSRR010097378">
    <property type="protein sequence ID" value="MPC94128.1"/>
    <property type="molecule type" value="Genomic_DNA"/>
</dbReference>
<feature type="region of interest" description="Disordered" evidence="1">
    <location>
        <begin position="1"/>
        <end position="20"/>
    </location>
</feature>
<gene>
    <name evidence="2" type="ORF">E2C01_089280</name>
</gene>
<dbReference type="AlphaFoldDB" id="A0A5B7JM04"/>
<accession>A0A5B7JM04</accession>
<evidence type="ECO:0000313" key="2">
    <source>
        <dbReference type="EMBL" id="MPC94128.1"/>
    </source>
</evidence>
<proteinExistence type="predicted"/>
<sequence length="86" mass="9335">MDVMPRRSGGQQRVCSWRGQARAGVRRGKAGIRRGELEISHEGWLEAAGGKGEGLKRWREGCFGDEGKEGKGTRAVTVQWGPIQGG</sequence>